<dbReference type="GO" id="GO:0051087">
    <property type="term" value="F:protein-folding chaperone binding"/>
    <property type="evidence" value="ECO:0007669"/>
    <property type="project" value="InterPro"/>
</dbReference>
<dbReference type="OrthoDB" id="25887at2759"/>
<feature type="region of interest" description="Disordered" evidence="2">
    <location>
        <begin position="16"/>
        <end position="68"/>
    </location>
</feature>
<dbReference type="CTD" id="139212"/>
<dbReference type="InterPro" id="IPR026697">
    <property type="entry name" value="DNAAF6"/>
</dbReference>
<dbReference type="AlphaFoldDB" id="A0A6P8WI83"/>
<protein>
    <submittedName>
        <fullName evidence="5">Dynein axonemal assembly factor 6</fullName>
    </submittedName>
</protein>
<gene>
    <name evidence="5" type="primary">LOC117567479</name>
</gene>
<name>A0A6P8WI83_DROAB</name>
<reference evidence="5" key="1">
    <citation type="submission" date="2025-08" db="UniProtKB">
        <authorList>
            <consortium name="RefSeq"/>
        </authorList>
    </citation>
    <scope>IDENTIFICATION</scope>
    <source>
        <strain evidence="5">15112-1751.03</strain>
        <tissue evidence="5">Whole Adult</tissue>
    </source>
</reference>
<feature type="domain" description="PIH1D1/2/3 CS-like" evidence="3">
    <location>
        <begin position="109"/>
        <end position="204"/>
    </location>
</feature>
<dbReference type="Proteomes" id="UP000515160">
    <property type="component" value="Chromosome 3"/>
</dbReference>
<dbReference type="Pfam" id="PF18201">
    <property type="entry name" value="PIH1_CS"/>
    <property type="match status" value="1"/>
</dbReference>
<dbReference type="GO" id="GO:0070286">
    <property type="term" value="P:axonemal dynein complex assembly"/>
    <property type="evidence" value="ECO:0007669"/>
    <property type="project" value="InterPro"/>
</dbReference>
<dbReference type="RefSeq" id="XP_034103401.1">
    <property type="nucleotide sequence ID" value="XM_034247510.2"/>
</dbReference>
<proteinExistence type="inferred from homology"/>
<evidence type="ECO:0000256" key="2">
    <source>
        <dbReference type="SAM" id="MobiDB-lite"/>
    </source>
</evidence>
<dbReference type="GO" id="GO:0045505">
    <property type="term" value="F:dynein intermediate chain binding"/>
    <property type="evidence" value="ECO:0007669"/>
    <property type="project" value="TreeGrafter"/>
</dbReference>
<evidence type="ECO:0000313" key="4">
    <source>
        <dbReference type="Proteomes" id="UP000515160"/>
    </source>
</evidence>
<dbReference type="GO" id="GO:0005737">
    <property type="term" value="C:cytoplasm"/>
    <property type="evidence" value="ECO:0007669"/>
    <property type="project" value="TreeGrafter"/>
</dbReference>
<accession>A0A6P8WI83</accession>
<comment type="similarity">
    <text evidence="1">Belongs to the PIH1 family.</text>
</comment>
<evidence type="ECO:0000313" key="5">
    <source>
        <dbReference type="RefSeq" id="XP_034103401.1"/>
    </source>
</evidence>
<dbReference type="PANTHER" id="PTHR21083">
    <property type="entry name" value="TWISTER"/>
    <property type="match status" value="1"/>
</dbReference>
<organism evidence="4 5">
    <name type="scientific">Drosophila albomicans</name>
    <name type="common">Fruit fly</name>
    <dbReference type="NCBI Taxonomy" id="7291"/>
    <lineage>
        <taxon>Eukaryota</taxon>
        <taxon>Metazoa</taxon>
        <taxon>Ecdysozoa</taxon>
        <taxon>Arthropoda</taxon>
        <taxon>Hexapoda</taxon>
        <taxon>Insecta</taxon>
        <taxon>Pterygota</taxon>
        <taxon>Neoptera</taxon>
        <taxon>Endopterygota</taxon>
        <taxon>Diptera</taxon>
        <taxon>Brachycera</taxon>
        <taxon>Muscomorpha</taxon>
        <taxon>Ephydroidea</taxon>
        <taxon>Drosophilidae</taxon>
        <taxon>Drosophila</taxon>
    </lineage>
</organism>
<sequence>MSIFDNPDQLRQLQNLLYPNPSRRRGGVECSSSSSEDEGESLVASKQTPGSIGAQAAGDATKPGGKRKKVNLVATPLVEPEKPQPTTLEEWEEAQEREDADILESRKCPEYTMTYRQAVGTEDVFLQMGQRTGASASCEDLILEIALPDEPMAADKMTLTLLEKEVDLGTALYRLKLPLPHPVDVDRCSAKYDSEQGKLRLTLRLRRELDYVNF</sequence>
<dbReference type="InterPro" id="IPR041442">
    <property type="entry name" value="PIH1D1/2/3_CS-like"/>
</dbReference>
<keyword evidence="4" id="KW-1185">Reference proteome</keyword>
<dbReference type="PANTHER" id="PTHR21083:SF0">
    <property type="entry name" value="DYNEIN AXONEMAL ASSEMBLY FACTOR 6"/>
    <property type="match status" value="1"/>
</dbReference>
<evidence type="ECO:0000256" key="1">
    <source>
        <dbReference type="ARBA" id="ARBA00008511"/>
    </source>
</evidence>
<dbReference type="CDD" id="cd00298">
    <property type="entry name" value="ACD_sHsps_p23-like"/>
    <property type="match status" value="1"/>
</dbReference>
<dbReference type="GeneID" id="117567479"/>
<evidence type="ECO:0000259" key="3">
    <source>
        <dbReference type="Pfam" id="PF18201"/>
    </source>
</evidence>